<dbReference type="InterPro" id="IPR036514">
    <property type="entry name" value="SGNH_hydro_sf"/>
</dbReference>
<organism evidence="2 3">
    <name type="scientific">Tautonia sociabilis</name>
    <dbReference type="NCBI Taxonomy" id="2080755"/>
    <lineage>
        <taxon>Bacteria</taxon>
        <taxon>Pseudomonadati</taxon>
        <taxon>Planctomycetota</taxon>
        <taxon>Planctomycetia</taxon>
        <taxon>Isosphaerales</taxon>
        <taxon>Isosphaeraceae</taxon>
        <taxon>Tautonia</taxon>
    </lineage>
</organism>
<dbReference type="OrthoDB" id="212722at2"/>
<evidence type="ECO:0000259" key="1">
    <source>
        <dbReference type="Pfam" id="PF13472"/>
    </source>
</evidence>
<dbReference type="GO" id="GO:0016788">
    <property type="term" value="F:hydrolase activity, acting on ester bonds"/>
    <property type="evidence" value="ECO:0007669"/>
    <property type="project" value="UniProtKB-ARBA"/>
</dbReference>
<evidence type="ECO:0000313" key="2">
    <source>
        <dbReference type="EMBL" id="RUL86743.1"/>
    </source>
</evidence>
<reference evidence="2 3" key="2">
    <citation type="submission" date="2019-01" db="EMBL/GenBank/DDBJ databases">
        <title>Tautonia sociabilis, a novel thermotolerant planctomycete of Isosphaeraceae family, isolated from a 4000 m deep subterranean habitat.</title>
        <authorList>
            <person name="Kovaleva O.L."/>
            <person name="Elcheninov A.G."/>
            <person name="Van Heerden E."/>
            <person name="Toshchakov S.V."/>
            <person name="Novikov A."/>
            <person name="Bonch-Osmolovskaya E.A."/>
            <person name="Kublanov I.V."/>
        </authorList>
    </citation>
    <scope>NUCLEOTIDE SEQUENCE [LARGE SCALE GENOMIC DNA]</scope>
    <source>
        <strain evidence="2 3">GM2012</strain>
    </source>
</reference>
<dbReference type="Gene3D" id="3.40.50.1110">
    <property type="entry name" value="SGNH hydrolase"/>
    <property type="match status" value="1"/>
</dbReference>
<dbReference type="Pfam" id="PF13472">
    <property type="entry name" value="Lipase_GDSL_2"/>
    <property type="match status" value="1"/>
</dbReference>
<name>A0A432MI53_9BACT</name>
<sequence>MGHVVLLGDSIFDNAAYVTGGPSVIEHLRRSLPTGWEATLAAVDGAVVSDVSGQLDRVPGDATHLIVSAGGNDALRARGTILSEPASSIVEALSRLESMRGGFLAEYRRMLDRVRALRKPVAVCSIYDAIPGLGPAERAGLCLFNDVILREAARAYLPVIDLRLICDEPGDYAAVSPIEPSDRGGGKIARQVAAIVTSLDFGRAGCRIVS</sequence>
<dbReference type="AlphaFoldDB" id="A0A432MI53"/>
<accession>A0A432MI53</accession>
<dbReference type="CDD" id="cd00229">
    <property type="entry name" value="SGNH_hydrolase"/>
    <property type="match status" value="1"/>
</dbReference>
<keyword evidence="2" id="KW-0378">Hydrolase</keyword>
<dbReference type="EMBL" id="RYZH01000030">
    <property type="protein sequence ID" value="RUL86743.1"/>
    <property type="molecule type" value="Genomic_DNA"/>
</dbReference>
<dbReference type="InterPro" id="IPR013830">
    <property type="entry name" value="SGNH_hydro"/>
</dbReference>
<protein>
    <submittedName>
        <fullName evidence="2">SGNH/GDSL hydrolase family protein</fullName>
    </submittedName>
</protein>
<keyword evidence="3" id="KW-1185">Reference proteome</keyword>
<evidence type="ECO:0000313" key="3">
    <source>
        <dbReference type="Proteomes" id="UP000280296"/>
    </source>
</evidence>
<comment type="caution">
    <text evidence="2">The sequence shown here is derived from an EMBL/GenBank/DDBJ whole genome shotgun (WGS) entry which is preliminary data.</text>
</comment>
<feature type="domain" description="SGNH hydrolase-type esterase" evidence="1">
    <location>
        <begin position="6"/>
        <end position="171"/>
    </location>
</feature>
<proteinExistence type="predicted"/>
<dbReference type="SUPFAM" id="SSF52266">
    <property type="entry name" value="SGNH hydrolase"/>
    <property type="match status" value="1"/>
</dbReference>
<dbReference type="RefSeq" id="WP_126726405.1">
    <property type="nucleotide sequence ID" value="NZ_RYZH01000030.1"/>
</dbReference>
<gene>
    <name evidence="2" type="ORF">TsocGM_15675</name>
</gene>
<reference evidence="2 3" key="1">
    <citation type="submission" date="2018-12" db="EMBL/GenBank/DDBJ databases">
        <authorList>
            <person name="Toschakov S.V."/>
        </authorList>
    </citation>
    <scope>NUCLEOTIDE SEQUENCE [LARGE SCALE GENOMIC DNA]</scope>
    <source>
        <strain evidence="2 3">GM2012</strain>
    </source>
</reference>
<dbReference type="Proteomes" id="UP000280296">
    <property type="component" value="Unassembled WGS sequence"/>
</dbReference>